<dbReference type="GeneID" id="43670788"/>
<accession>A0A5N6I8Y8</accession>
<reference evidence="1 2" key="1">
    <citation type="submission" date="2019-04" db="EMBL/GenBank/DDBJ databases">
        <authorList>
            <consortium name="DOE Joint Genome Institute"/>
            <person name="Mondo S."/>
            <person name="Kjaerbolling I."/>
            <person name="Vesth T."/>
            <person name="Frisvad J.C."/>
            <person name="Nybo J.L."/>
            <person name="Theobald S."/>
            <person name="Kildgaard S."/>
            <person name="Isbrandt T."/>
            <person name="Kuo A."/>
            <person name="Sato A."/>
            <person name="Lyhne E.K."/>
            <person name="Kogle M.E."/>
            <person name="Wiebenga A."/>
            <person name="Kun R.S."/>
            <person name="Lubbers R.J."/>
            <person name="Makela M.R."/>
            <person name="Barry K."/>
            <person name="Chovatia M."/>
            <person name="Clum A."/>
            <person name="Daum C."/>
            <person name="Haridas S."/>
            <person name="He G."/>
            <person name="LaButti K."/>
            <person name="Lipzen A."/>
            <person name="Riley R."/>
            <person name="Salamov A."/>
            <person name="Simmons B.A."/>
            <person name="Magnuson J.K."/>
            <person name="Henrissat B."/>
            <person name="Mortensen U.H."/>
            <person name="Larsen T.O."/>
            <person name="Devries R.P."/>
            <person name="Grigoriev I.V."/>
            <person name="Machida M."/>
            <person name="Baker S.E."/>
            <person name="Andersen M.R."/>
            <person name="Cantor M.N."/>
            <person name="Hua S.X."/>
        </authorList>
    </citation>
    <scope>NUCLEOTIDE SEQUENCE [LARGE SCALE GENOMIC DNA]</scope>
    <source>
        <strain evidence="1 2">CBS 119388</strain>
    </source>
</reference>
<accession>A0A5N7DRD3</accession>
<organism evidence="1 2">
    <name type="scientific">Aspergillus pseudonomiae</name>
    <dbReference type="NCBI Taxonomy" id="1506151"/>
    <lineage>
        <taxon>Eukaryota</taxon>
        <taxon>Fungi</taxon>
        <taxon>Dikarya</taxon>
        <taxon>Ascomycota</taxon>
        <taxon>Pezizomycotina</taxon>
        <taxon>Eurotiomycetes</taxon>
        <taxon>Eurotiomycetidae</taxon>
        <taxon>Eurotiales</taxon>
        <taxon>Aspergillaceae</taxon>
        <taxon>Aspergillus</taxon>
        <taxon>Aspergillus subgen. Circumdati</taxon>
    </lineage>
</organism>
<gene>
    <name evidence="1" type="ORF">BDV37DRAFT_278605</name>
</gene>
<dbReference type="EMBL" id="ML736742">
    <property type="protein sequence ID" value="KAE8408593.1"/>
    <property type="molecule type" value="Genomic_DNA"/>
</dbReference>
<protein>
    <submittedName>
        <fullName evidence="1">Uncharacterized protein</fullName>
    </submittedName>
</protein>
<dbReference type="Proteomes" id="UP000325579">
    <property type="component" value="Unassembled WGS sequence"/>
</dbReference>
<keyword evidence="2" id="KW-1185">Reference proteome</keyword>
<sequence length="107" mass="12039">MRFIYFLALILPATMALPTNREGKGLVERQDLEIPPLKPIGEALTLAPEIDKWIVLLQAAKKEVTDQGLLAKLDEAISNLSTGRDVDVEKLLELLPKATRERVKSYW</sequence>
<name>A0A5N6I8Y8_9EURO</name>
<proteinExistence type="predicted"/>
<evidence type="ECO:0000313" key="2">
    <source>
        <dbReference type="Proteomes" id="UP000325579"/>
    </source>
</evidence>
<dbReference type="RefSeq" id="XP_031945912.1">
    <property type="nucleotide sequence ID" value="XM_032086097.1"/>
</dbReference>
<dbReference type="AlphaFoldDB" id="A0A5N6I8Y8"/>
<evidence type="ECO:0000313" key="1">
    <source>
        <dbReference type="EMBL" id="KAE8408593.1"/>
    </source>
</evidence>